<gene>
    <name evidence="2" type="primary">ubiE_2</name>
    <name evidence="2" type="ORF">BG845_00846</name>
</gene>
<dbReference type="CDD" id="cd02440">
    <property type="entry name" value="AdoMet_MTases"/>
    <property type="match status" value="1"/>
</dbReference>
<dbReference type="STRING" id="2074.BG845_00846"/>
<accession>A0A1Y2N7R7</accession>
<dbReference type="Gene3D" id="3.40.50.150">
    <property type="entry name" value="Vaccinia Virus protein VP39"/>
    <property type="match status" value="1"/>
</dbReference>
<comment type="caution">
    <text evidence="2">The sequence shown here is derived from an EMBL/GenBank/DDBJ whole genome shotgun (WGS) entry which is preliminary data.</text>
</comment>
<feature type="compositionally biased region" description="Low complexity" evidence="1">
    <location>
        <begin position="10"/>
        <end position="22"/>
    </location>
</feature>
<protein>
    <submittedName>
        <fullName evidence="2">Demethylmenaquinone methyltransferase</fullName>
        <ecNumber evidence="2">2.1.1.163</ecNumber>
    </submittedName>
</protein>
<dbReference type="SUPFAM" id="SSF53335">
    <property type="entry name" value="S-adenosyl-L-methionine-dependent methyltransferases"/>
    <property type="match status" value="1"/>
</dbReference>
<dbReference type="Pfam" id="PF01209">
    <property type="entry name" value="Ubie_methyltran"/>
    <property type="match status" value="1"/>
</dbReference>
<dbReference type="EC" id="2.1.1.163" evidence="2"/>
<dbReference type="RefSeq" id="WP_085911153.1">
    <property type="nucleotide sequence ID" value="NZ_AP018920.1"/>
</dbReference>
<proteinExistence type="predicted"/>
<dbReference type="GO" id="GO:0043770">
    <property type="term" value="F:demethylmenaquinone methyltransferase activity"/>
    <property type="evidence" value="ECO:0007669"/>
    <property type="project" value="UniProtKB-EC"/>
</dbReference>
<name>A0A1Y2N7R7_PSEAH</name>
<keyword evidence="2" id="KW-0808">Transferase</keyword>
<evidence type="ECO:0000256" key="1">
    <source>
        <dbReference type="SAM" id="MobiDB-lite"/>
    </source>
</evidence>
<dbReference type="PANTHER" id="PTHR43861:SF1">
    <property type="entry name" value="TRANS-ACONITATE 2-METHYLTRANSFERASE"/>
    <property type="match status" value="1"/>
</dbReference>
<dbReference type="OrthoDB" id="4307675at2"/>
<evidence type="ECO:0000313" key="3">
    <source>
        <dbReference type="Proteomes" id="UP000194360"/>
    </source>
</evidence>
<evidence type="ECO:0000313" key="2">
    <source>
        <dbReference type="EMBL" id="OSY43241.1"/>
    </source>
</evidence>
<dbReference type="GO" id="GO:0032259">
    <property type="term" value="P:methylation"/>
    <property type="evidence" value="ECO:0007669"/>
    <property type="project" value="UniProtKB-KW"/>
</dbReference>
<keyword evidence="2" id="KW-0489">Methyltransferase</keyword>
<dbReference type="PANTHER" id="PTHR43861">
    <property type="entry name" value="TRANS-ACONITATE 2-METHYLTRANSFERASE-RELATED"/>
    <property type="match status" value="1"/>
</dbReference>
<keyword evidence="3" id="KW-1185">Reference proteome</keyword>
<organism evidence="2 3">
    <name type="scientific">Pseudonocardia autotrophica</name>
    <name type="common">Amycolata autotrophica</name>
    <name type="synonym">Nocardia autotrophica</name>
    <dbReference type="NCBI Taxonomy" id="2074"/>
    <lineage>
        <taxon>Bacteria</taxon>
        <taxon>Bacillati</taxon>
        <taxon>Actinomycetota</taxon>
        <taxon>Actinomycetes</taxon>
        <taxon>Pseudonocardiales</taxon>
        <taxon>Pseudonocardiaceae</taxon>
        <taxon>Pseudonocardia</taxon>
    </lineage>
</organism>
<dbReference type="EMBL" id="MIGB01000003">
    <property type="protein sequence ID" value="OSY43241.1"/>
    <property type="molecule type" value="Genomic_DNA"/>
</dbReference>
<sequence length="255" mass="27428">MAEHTDHSSTGTARTGTVGRAGLPRHEVPTHFDDGAGDYDRLVGMNPGYHEHLRASAARMRLPRDGAGLRLLDAGCGTGASTAALLAAAPRAEIVAVDASAGMLTRARSKPWPASVRFVHSTAEALADAGVHGPFDGILAAYLLRNLDDPDAQLRRFHDLLRPGGVLALHEYSVADSPRARAVWHAVCWGVIVPLGRLTTGETALYRHLWRSVNTFDGIGRLRDRLRTAGFDAVHSETMTGWQNGVVHTVLGTRR</sequence>
<dbReference type="InterPro" id="IPR029063">
    <property type="entry name" value="SAM-dependent_MTases_sf"/>
</dbReference>
<feature type="compositionally biased region" description="Basic and acidic residues" evidence="1">
    <location>
        <begin position="24"/>
        <end position="35"/>
    </location>
</feature>
<dbReference type="Proteomes" id="UP000194360">
    <property type="component" value="Unassembled WGS sequence"/>
</dbReference>
<reference evidence="2 3" key="1">
    <citation type="submission" date="2016-09" db="EMBL/GenBank/DDBJ databases">
        <title>Pseudonocardia autotrophica DSM535, a candidate organism with high potential of specific P450 cytochromes.</title>
        <authorList>
            <person name="Grumaz C."/>
            <person name="Vainshtein Y."/>
            <person name="Kirstahler P."/>
            <person name="Sohn K."/>
        </authorList>
    </citation>
    <scope>NUCLEOTIDE SEQUENCE [LARGE SCALE GENOMIC DNA]</scope>
    <source>
        <strain evidence="2 3">DSM 535</strain>
    </source>
</reference>
<dbReference type="AlphaFoldDB" id="A0A1Y2N7R7"/>
<feature type="region of interest" description="Disordered" evidence="1">
    <location>
        <begin position="1"/>
        <end position="35"/>
    </location>
</feature>